<reference evidence="1 2" key="2">
    <citation type="journal article" date="2022" name="Mol. Ecol. Resour.">
        <title>The genomes of chicory, endive, great burdock and yacon provide insights into Asteraceae paleo-polyploidization history and plant inulin production.</title>
        <authorList>
            <person name="Fan W."/>
            <person name="Wang S."/>
            <person name="Wang H."/>
            <person name="Wang A."/>
            <person name="Jiang F."/>
            <person name="Liu H."/>
            <person name="Zhao H."/>
            <person name="Xu D."/>
            <person name="Zhang Y."/>
        </authorList>
    </citation>
    <scope>NUCLEOTIDE SEQUENCE [LARGE SCALE GENOMIC DNA]</scope>
    <source>
        <strain evidence="2">cv. Niubang</strain>
    </source>
</reference>
<evidence type="ECO:0000313" key="2">
    <source>
        <dbReference type="Proteomes" id="UP001055879"/>
    </source>
</evidence>
<reference evidence="2" key="1">
    <citation type="journal article" date="2022" name="Mol. Ecol. Resour.">
        <title>The genomes of chicory, endive, great burdock and yacon provide insights into Asteraceae palaeo-polyploidization history and plant inulin production.</title>
        <authorList>
            <person name="Fan W."/>
            <person name="Wang S."/>
            <person name="Wang H."/>
            <person name="Wang A."/>
            <person name="Jiang F."/>
            <person name="Liu H."/>
            <person name="Zhao H."/>
            <person name="Xu D."/>
            <person name="Zhang Y."/>
        </authorList>
    </citation>
    <scope>NUCLEOTIDE SEQUENCE [LARGE SCALE GENOMIC DNA]</scope>
    <source>
        <strain evidence="2">cv. Niubang</strain>
    </source>
</reference>
<gene>
    <name evidence="1" type="ORF">L6452_40343</name>
</gene>
<dbReference type="Proteomes" id="UP001055879">
    <property type="component" value="Linkage Group LG16"/>
</dbReference>
<protein>
    <submittedName>
        <fullName evidence="1">Uncharacterized protein</fullName>
    </submittedName>
</protein>
<dbReference type="EMBL" id="CM042062">
    <property type="protein sequence ID" value="KAI3669120.1"/>
    <property type="molecule type" value="Genomic_DNA"/>
</dbReference>
<comment type="caution">
    <text evidence="1">The sequence shown here is derived from an EMBL/GenBank/DDBJ whole genome shotgun (WGS) entry which is preliminary data.</text>
</comment>
<evidence type="ECO:0000313" key="1">
    <source>
        <dbReference type="EMBL" id="KAI3669120.1"/>
    </source>
</evidence>
<name>A0ACB8XLW5_ARCLA</name>
<accession>A0ACB8XLW5</accession>
<proteinExistence type="predicted"/>
<keyword evidence="2" id="KW-1185">Reference proteome</keyword>
<sequence>MGSNKKLSFTNNSNKKLPLLVEHNSSKKLPWPTTEKRETMASEKRETIVGSRLHGRRYIGDGDERQQIDEVWRRRHRSKRIRC</sequence>
<organism evidence="1 2">
    <name type="scientific">Arctium lappa</name>
    <name type="common">Greater burdock</name>
    <name type="synonym">Lappa major</name>
    <dbReference type="NCBI Taxonomy" id="4217"/>
    <lineage>
        <taxon>Eukaryota</taxon>
        <taxon>Viridiplantae</taxon>
        <taxon>Streptophyta</taxon>
        <taxon>Embryophyta</taxon>
        <taxon>Tracheophyta</taxon>
        <taxon>Spermatophyta</taxon>
        <taxon>Magnoliopsida</taxon>
        <taxon>eudicotyledons</taxon>
        <taxon>Gunneridae</taxon>
        <taxon>Pentapetalae</taxon>
        <taxon>asterids</taxon>
        <taxon>campanulids</taxon>
        <taxon>Asterales</taxon>
        <taxon>Asteraceae</taxon>
        <taxon>Carduoideae</taxon>
        <taxon>Cardueae</taxon>
        <taxon>Arctiinae</taxon>
        <taxon>Arctium</taxon>
    </lineage>
</organism>